<dbReference type="InterPro" id="IPR020472">
    <property type="entry name" value="WD40_PAC1"/>
</dbReference>
<dbReference type="Pfam" id="PF00400">
    <property type="entry name" value="WD40"/>
    <property type="match status" value="7"/>
</dbReference>
<dbReference type="InterPro" id="IPR001245">
    <property type="entry name" value="Ser-Thr/Tyr_kinase_cat_dom"/>
</dbReference>
<dbReference type="CDD" id="cd00200">
    <property type="entry name" value="WD40"/>
    <property type="match status" value="1"/>
</dbReference>
<dbReference type="PANTHER" id="PTHR19848:SF8">
    <property type="entry name" value="F-BOX AND WD REPEAT DOMAIN CONTAINING 7"/>
    <property type="match status" value="1"/>
</dbReference>
<dbReference type="EMBL" id="CAJMWW010000095">
    <property type="protein sequence ID" value="CAE6442291.1"/>
    <property type="molecule type" value="Genomic_DNA"/>
</dbReference>
<dbReference type="Pfam" id="PF07714">
    <property type="entry name" value="PK_Tyr_Ser-Thr"/>
    <property type="match status" value="1"/>
</dbReference>
<dbReference type="Gene3D" id="2.130.10.10">
    <property type="entry name" value="YVTN repeat-like/Quinoprotein amine dehydrogenase"/>
    <property type="match status" value="3"/>
</dbReference>
<dbReference type="InterPro" id="IPR036322">
    <property type="entry name" value="WD40_repeat_dom_sf"/>
</dbReference>
<evidence type="ECO:0000313" key="5">
    <source>
        <dbReference type="EMBL" id="CAE6442291.1"/>
    </source>
</evidence>
<evidence type="ECO:0000313" key="6">
    <source>
        <dbReference type="Proteomes" id="UP000663841"/>
    </source>
</evidence>
<feature type="repeat" description="WD" evidence="3">
    <location>
        <begin position="226"/>
        <end position="267"/>
    </location>
</feature>
<evidence type="ECO:0000256" key="3">
    <source>
        <dbReference type="PROSITE-ProRule" id="PRU00221"/>
    </source>
</evidence>
<dbReference type="SMART" id="SM00320">
    <property type="entry name" value="WD40"/>
    <property type="match status" value="7"/>
</dbReference>
<protein>
    <recommendedName>
        <fullName evidence="4">Protein kinase domain-containing protein</fullName>
    </recommendedName>
</protein>
<feature type="repeat" description="WD" evidence="3">
    <location>
        <begin position="4"/>
        <end position="36"/>
    </location>
</feature>
<dbReference type="InterPro" id="IPR000719">
    <property type="entry name" value="Prot_kinase_dom"/>
</dbReference>
<dbReference type="PROSITE" id="PS50011">
    <property type="entry name" value="PROTEIN_KINASE_DOM"/>
    <property type="match status" value="1"/>
</dbReference>
<organism evidence="5 6">
    <name type="scientific">Rhizoctonia solani</name>
    <dbReference type="NCBI Taxonomy" id="456999"/>
    <lineage>
        <taxon>Eukaryota</taxon>
        <taxon>Fungi</taxon>
        <taxon>Dikarya</taxon>
        <taxon>Basidiomycota</taxon>
        <taxon>Agaricomycotina</taxon>
        <taxon>Agaricomycetes</taxon>
        <taxon>Cantharellales</taxon>
        <taxon>Ceratobasidiaceae</taxon>
        <taxon>Rhizoctonia</taxon>
    </lineage>
</organism>
<dbReference type="InterPro" id="IPR019775">
    <property type="entry name" value="WD40_repeat_CS"/>
</dbReference>
<dbReference type="Proteomes" id="UP000663841">
    <property type="component" value="Unassembled WGS sequence"/>
</dbReference>
<dbReference type="PROSITE" id="PS00678">
    <property type="entry name" value="WD_REPEATS_1"/>
    <property type="match status" value="4"/>
</dbReference>
<dbReference type="PANTHER" id="PTHR19848">
    <property type="entry name" value="WD40 REPEAT PROTEIN"/>
    <property type="match status" value="1"/>
</dbReference>
<dbReference type="PRINTS" id="PR00320">
    <property type="entry name" value="GPROTEINBRPT"/>
</dbReference>
<sequence>MIVHEGHESTVFSIVFSPDGRSVASGSNDETVCIWDAHSPLPIGEPLIGHHDSIESVSYSPLGSIIASGSNDETIRLWDVSTAKQLGEPLMGHHLFHSVAFSPDAKLIASGCGGDLFGSDPTAFSVQLWNVEEMSLASNLLKGHADVVRSVGFSPDGTRVVSGSNDESIRVWDVEHVTTVGLLKAHTDWVRSAAFSPDGSQIVSCSFDRTIRFWDTRDERTISNPYEGHTSWVHSVAWSPCGTYVVSAGEDHTVRLWDVRTGRQVQLFEEHTDWVSSVAFSPCGYYIASGSADRKVIIRCILGENLDWAYPAASQIITSEMSTQQMFDCLTSAGCLNLSSQMDPKQETAMIVSGGGFGDIWMGRLHDGGKVAIKAWRTNTLGPCDYKTLKRAARELFCWSRMEHPNVHRLQGVIMFRDQYLGMVSDWMENGNLHEYLRTHPSADRYELCVHVASGLDYMHSQNTVHGDLKAINVLVSSDGVAKLSDFDFSIMSGVSSLVFSESSHSRSGSLRWAAPELLLEEVPKRTTQSDVYALAMTILEIFTGKVPYPECRQDFTILKNVEKGTLPTRPLELLKDEKKDNVMWNLLLHCWRRNANERPSSGRVLDALIFQMPGLSK</sequence>
<dbReference type="InterPro" id="IPR015943">
    <property type="entry name" value="WD40/YVTN_repeat-like_dom_sf"/>
</dbReference>
<dbReference type="SUPFAM" id="SSF50978">
    <property type="entry name" value="WD40 repeat-like"/>
    <property type="match status" value="1"/>
</dbReference>
<dbReference type="InterPro" id="IPR001680">
    <property type="entry name" value="WD40_rpt"/>
</dbReference>
<dbReference type="Gene3D" id="1.10.510.10">
    <property type="entry name" value="Transferase(Phosphotransferase) domain 1"/>
    <property type="match status" value="1"/>
</dbReference>
<feature type="repeat" description="WD" evidence="3">
    <location>
        <begin position="47"/>
        <end position="88"/>
    </location>
</feature>
<feature type="repeat" description="WD" evidence="3">
    <location>
        <begin position="141"/>
        <end position="175"/>
    </location>
</feature>
<gene>
    <name evidence="5" type="ORF">RDB_LOCUS101272</name>
</gene>
<evidence type="ECO:0000256" key="2">
    <source>
        <dbReference type="ARBA" id="ARBA00022737"/>
    </source>
</evidence>
<dbReference type="AlphaFoldDB" id="A0A8H3AWP3"/>
<feature type="repeat" description="WD" evidence="3">
    <location>
        <begin position="183"/>
        <end position="224"/>
    </location>
</feature>
<feature type="repeat" description="WD" evidence="3">
    <location>
        <begin position="268"/>
        <end position="298"/>
    </location>
</feature>
<reference evidence="5" key="1">
    <citation type="submission" date="2021-01" db="EMBL/GenBank/DDBJ databases">
        <authorList>
            <person name="Kaushik A."/>
        </authorList>
    </citation>
    <scope>NUCLEOTIDE SEQUENCE</scope>
    <source>
        <strain evidence="5">AG3-T5</strain>
    </source>
</reference>
<dbReference type="InterPro" id="IPR011009">
    <property type="entry name" value="Kinase-like_dom_sf"/>
</dbReference>
<dbReference type="PRINTS" id="PR00109">
    <property type="entry name" value="TYRKINASE"/>
</dbReference>
<dbReference type="GO" id="GO:0005524">
    <property type="term" value="F:ATP binding"/>
    <property type="evidence" value="ECO:0007669"/>
    <property type="project" value="InterPro"/>
</dbReference>
<name>A0A8H3AWP3_9AGAM</name>
<feature type="domain" description="Protein kinase" evidence="4">
    <location>
        <begin position="346"/>
        <end position="616"/>
    </location>
</feature>
<keyword evidence="2" id="KW-0677">Repeat</keyword>
<dbReference type="GO" id="GO:0004672">
    <property type="term" value="F:protein kinase activity"/>
    <property type="evidence" value="ECO:0007669"/>
    <property type="project" value="InterPro"/>
</dbReference>
<keyword evidence="1 3" id="KW-0853">WD repeat</keyword>
<dbReference type="SMART" id="SM00220">
    <property type="entry name" value="S_TKc"/>
    <property type="match status" value="1"/>
</dbReference>
<evidence type="ECO:0000256" key="1">
    <source>
        <dbReference type="ARBA" id="ARBA00022574"/>
    </source>
</evidence>
<comment type="caution">
    <text evidence="5">The sequence shown here is derived from an EMBL/GenBank/DDBJ whole genome shotgun (WGS) entry which is preliminary data.</text>
</comment>
<proteinExistence type="predicted"/>
<evidence type="ECO:0000259" key="4">
    <source>
        <dbReference type="PROSITE" id="PS50011"/>
    </source>
</evidence>
<dbReference type="SUPFAM" id="SSF56112">
    <property type="entry name" value="Protein kinase-like (PK-like)"/>
    <property type="match status" value="1"/>
</dbReference>
<dbReference type="PROSITE" id="PS50082">
    <property type="entry name" value="WD_REPEATS_2"/>
    <property type="match status" value="6"/>
</dbReference>
<dbReference type="PROSITE" id="PS50294">
    <property type="entry name" value="WD_REPEATS_REGION"/>
    <property type="match status" value="5"/>
</dbReference>
<accession>A0A8H3AWP3</accession>